<protein>
    <recommendedName>
        <fullName evidence="1">bis(5'-nucleosyl)-tetraphosphatase (symmetrical)</fullName>
        <ecNumber evidence="1">3.6.1.41</ecNumber>
    </recommendedName>
</protein>
<name>I7CH39_MYCHA</name>
<keyword evidence="2" id="KW-0479">Metal-binding</keyword>
<evidence type="ECO:0000256" key="4">
    <source>
        <dbReference type="ARBA" id="ARBA00022801"/>
    </source>
</evidence>
<keyword evidence="9" id="KW-1185">Reference proteome</keyword>
<dbReference type="EMBL" id="CP003731">
    <property type="protein sequence ID" value="AFO52481.1"/>
    <property type="molecule type" value="Genomic_DNA"/>
</dbReference>
<evidence type="ECO:0000313" key="9">
    <source>
        <dbReference type="Proteomes" id="UP000006502"/>
    </source>
</evidence>
<dbReference type="SMART" id="SM00471">
    <property type="entry name" value="HDc"/>
    <property type="match status" value="1"/>
</dbReference>
<keyword evidence="8" id="KW-0548">Nucleotidyltransferase</keyword>
<dbReference type="EC" id="3.6.1.41" evidence="1"/>
<dbReference type="InterPro" id="IPR003607">
    <property type="entry name" value="HD/PDEase_dom"/>
</dbReference>
<dbReference type="Gene3D" id="1.10.3210.10">
    <property type="entry name" value="Hypothetical protein af1432"/>
    <property type="match status" value="1"/>
</dbReference>
<proteinExistence type="predicted"/>
<dbReference type="AlphaFoldDB" id="I7CH39"/>
<reference evidence="9" key="2">
    <citation type="submission" date="2012-07" db="EMBL/GenBank/DDBJ databases">
        <title>Complete genome sequence of 'Candidatus Mycoplasma haemolamae'.</title>
        <authorList>
            <person name="Guimaraes A.M.S."/>
            <person name="Toth B."/>
            <person name="Santos A.P."/>
            <person name="Nascimento N.C."/>
            <person name="Sojka J.E."/>
            <person name="Messick J.B."/>
        </authorList>
    </citation>
    <scope>NUCLEOTIDE SEQUENCE [LARGE SCALE GENOMIC DNA]</scope>
    <source>
        <strain evidence="9">Purdue</strain>
    </source>
</reference>
<dbReference type="GO" id="GO:0016779">
    <property type="term" value="F:nucleotidyltransferase activity"/>
    <property type="evidence" value="ECO:0007669"/>
    <property type="project" value="UniProtKB-KW"/>
</dbReference>
<dbReference type="GO" id="GO:0008803">
    <property type="term" value="F:bis(5'-nucleosyl)-tetraphosphatase (symmetrical) activity"/>
    <property type="evidence" value="ECO:0007669"/>
    <property type="project" value="UniProtKB-EC"/>
</dbReference>
<accession>I7CH39</accession>
<dbReference type="InterPro" id="IPR005249">
    <property type="entry name" value="YqeK"/>
</dbReference>
<evidence type="ECO:0000256" key="5">
    <source>
        <dbReference type="ARBA" id="ARBA00023004"/>
    </source>
</evidence>
<evidence type="ECO:0000313" key="8">
    <source>
        <dbReference type="EMBL" id="AFO52481.1"/>
    </source>
</evidence>
<dbReference type="Proteomes" id="UP000006502">
    <property type="component" value="Chromosome"/>
</dbReference>
<evidence type="ECO:0000256" key="3">
    <source>
        <dbReference type="ARBA" id="ARBA00022741"/>
    </source>
</evidence>
<sequence>MVLFCKSTRKISIYSRGKKKYLEVDRANRKANSLYKALERVERETTPSRFEHTLRVIQTAAEISRQSKLREEEHANLLLACAYHDFSKNWSRARLLNKASILYSKSKEELLPSLWWLHGPIGANYLKEKGYVSNPSILRAIEYHSRPIKDLDRLGKILIIADKIEPNKKHKFSEEQYSWIEAELERGNVDSVYSYFLELPPKGQTT</sequence>
<keyword evidence="8" id="KW-0808">Transferase</keyword>
<dbReference type="GO" id="GO:0000166">
    <property type="term" value="F:nucleotide binding"/>
    <property type="evidence" value="ECO:0007669"/>
    <property type="project" value="UniProtKB-KW"/>
</dbReference>
<dbReference type="NCBIfam" id="TIGR00488">
    <property type="entry name" value="bis(5'-nucleosyl)-tetraphosphatase (symmetrical) YqeK"/>
    <property type="match status" value="1"/>
</dbReference>
<comment type="catalytic activity">
    <reaction evidence="6">
        <text>P(1),P(4)-bis(5'-adenosyl) tetraphosphate + H2O = 2 ADP + 2 H(+)</text>
        <dbReference type="Rhea" id="RHEA:24252"/>
        <dbReference type="ChEBI" id="CHEBI:15377"/>
        <dbReference type="ChEBI" id="CHEBI:15378"/>
        <dbReference type="ChEBI" id="CHEBI:58141"/>
        <dbReference type="ChEBI" id="CHEBI:456216"/>
        <dbReference type="EC" id="3.6.1.41"/>
    </reaction>
</comment>
<dbReference type="InterPro" id="IPR051094">
    <property type="entry name" value="Diverse_Catalytic_Enzymes"/>
</dbReference>
<dbReference type="STRING" id="1212765.MHLP_04505"/>
<dbReference type="SUPFAM" id="SSF109604">
    <property type="entry name" value="HD-domain/PDEase-like"/>
    <property type="match status" value="1"/>
</dbReference>
<keyword evidence="5" id="KW-0408">Iron</keyword>
<organism evidence="8 9">
    <name type="scientific">Mycoplasma haematolamae (strain Purdue)</name>
    <dbReference type="NCBI Taxonomy" id="1212765"/>
    <lineage>
        <taxon>Bacteria</taxon>
        <taxon>Bacillati</taxon>
        <taxon>Mycoplasmatota</taxon>
        <taxon>Mollicutes</taxon>
        <taxon>Mycoplasmataceae</taxon>
        <taxon>Mycoplasma</taxon>
    </lineage>
</organism>
<dbReference type="PATRIC" id="fig|1212765.3.peg.1023"/>
<dbReference type="PANTHER" id="PTHR35795:SF1">
    <property type="entry name" value="BIS(5'-NUCLEOSYL)-TETRAPHOSPHATASE, SYMMETRICAL"/>
    <property type="match status" value="1"/>
</dbReference>
<dbReference type="Pfam" id="PF01966">
    <property type="entry name" value="HD"/>
    <property type="match status" value="1"/>
</dbReference>
<dbReference type="CDD" id="cd00077">
    <property type="entry name" value="HDc"/>
    <property type="match status" value="1"/>
</dbReference>
<evidence type="ECO:0000256" key="1">
    <source>
        <dbReference type="ARBA" id="ARBA00012506"/>
    </source>
</evidence>
<dbReference type="InterPro" id="IPR006674">
    <property type="entry name" value="HD_domain"/>
</dbReference>
<dbReference type="GO" id="GO:0046872">
    <property type="term" value="F:metal ion binding"/>
    <property type="evidence" value="ECO:0007669"/>
    <property type="project" value="UniProtKB-KW"/>
</dbReference>
<evidence type="ECO:0000256" key="6">
    <source>
        <dbReference type="ARBA" id="ARBA00049417"/>
    </source>
</evidence>
<feature type="domain" description="HD/PDEase" evidence="7">
    <location>
        <begin position="45"/>
        <end position="176"/>
    </location>
</feature>
<dbReference type="HOGENOM" id="CLU_1330719_0_0_14"/>
<reference evidence="8 9" key="1">
    <citation type="journal article" date="2012" name="J. Bacteriol.">
        <title>Genome Sequence of "Candidatus Mycoplasma haemolamae" Strain Purdue, a Red Blood Cell Pathogen of Alpacas (Vicugna pacos) and Llamas (Lama glama).</title>
        <authorList>
            <person name="Guimaraes A.M."/>
            <person name="Toth B."/>
            <person name="Santos A.P."/>
            <person name="do Nascimento N.C."/>
            <person name="Kritchevsky J.E."/>
            <person name="Messick J.B."/>
        </authorList>
    </citation>
    <scope>NUCLEOTIDE SEQUENCE [LARGE SCALE GENOMIC DNA]</scope>
    <source>
        <strain evidence="8 9">Purdue</strain>
    </source>
</reference>
<dbReference type="PANTHER" id="PTHR35795">
    <property type="entry name" value="SLR1885 PROTEIN"/>
    <property type="match status" value="1"/>
</dbReference>
<gene>
    <name evidence="8" type="ordered locus">MHLP_04505</name>
</gene>
<keyword evidence="4" id="KW-0378">Hydrolase</keyword>
<keyword evidence="3" id="KW-0547">Nucleotide-binding</keyword>
<dbReference type="OrthoDB" id="396160at2"/>
<evidence type="ECO:0000259" key="7">
    <source>
        <dbReference type="SMART" id="SM00471"/>
    </source>
</evidence>
<dbReference type="KEGG" id="mhl:MHLP_04505"/>
<evidence type="ECO:0000256" key="2">
    <source>
        <dbReference type="ARBA" id="ARBA00022723"/>
    </source>
</evidence>